<feature type="compositionally biased region" description="Basic residues" evidence="1">
    <location>
        <begin position="236"/>
        <end position="247"/>
    </location>
</feature>
<keyword evidence="5" id="KW-1185">Reference proteome</keyword>
<dbReference type="Pfam" id="PF00385">
    <property type="entry name" value="Chromo"/>
    <property type="match status" value="1"/>
</dbReference>
<dbReference type="Gene3D" id="3.30.70.270">
    <property type="match status" value="1"/>
</dbReference>
<dbReference type="InterPro" id="IPR023780">
    <property type="entry name" value="Chromo_domain"/>
</dbReference>
<dbReference type="Pfam" id="PF24626">
    <property type="entry name" value="SH3_Tf2-1"/>
    <property type="match status" value="1"/>
</dbReference>
<proteinExistence type="predicted"/>
<dbReference type="SUPFAM" id="SSF54160">
    <property type="entry name" value="Chromo domain-like"/>
    <property type="match status" value="1"/>
</dbReference>
<evidence type="ECO:0000259" key="3">
    <source>
        <dbReference type="PROSITE" id="PS50878"/>
    </source>
</evidence>
<dbReference type="CDD" id="cd01647">
    <property type="entry name" value="RT_LTR"/>
    <property type="match status" value="1"/>
</dbReference>
<protein>
    <recommendedName>
        <fullName evidence="6">Reverse transcriptase domain-containing protein</fullName>
    </recommendedName>
</protein>
<dbReference type="EMBL" id="JAUUTY010000003">
    <property type="protein sequence ID" value="KAK1663395.1"/>
    <property type="molecule type" value="Genomic_DNA"/>
</dbReference>
<evidence type="ECO:0008006" key="6">
    <source>
        <dbReference type="Google" id="ProtNLM"/>
    </source>
</evidence>
<dbReference type="FunFam" id="3.30.70.270:FF:000003">
    <property type="entry name" value="Transposon Ty3-G Gag-Pol polyprotein"/>
    <property type="match status" value="1"/>
</dbReference>
<dbReference type="Gene3D" id="2.40.50.40">
    <property type="match status" value="1"/>
</dbReference>
<evidence type="ECO:0000256" key="1">
    <source>
        <dbReference type="SAM" id="MobiDB-lite"/>
    </source>
</evidence>
<dbReference type="PANTHER" id="PTHR24559">
    <property type="entry name" value="TRANSPOSON TY3-I GAG-POL POLYPROTEIN"/>
    <property type="match status" value="1"/>
</dbReference>
<evidence type="ECO:0000313" key="4">
    <source>
        <dbReference type="EMBL" id="KAK1663395.1"/>
    </source>
</evidence>
<dbReference type="InterPro" id="IPR043502">
    <property type="entry name" value="DNA/RNA_pol_sf"/>
</dbReference>
<feature type="domain" description="Reverse transcriptase" evidence="3">
    <location>
        <begin position="1"/>
        <end position="82"/>
    </location>
</feature>
<feature type="region of interest" description="Disordered" evidence="1">
    <location>
        <begin position="236"/>
        <end position="256"/>
    </location>
</feature>
<dbReference type="InterPro" id="IPR000953">
    <property type="entry name" value="Chromo/chromo_shadow_dom"/>
</dbReference>
<name>A0AAD8ST10_LOLMU</name>
<dbReference type="InterPro" id="IPR053134">
    <property type="entry name" value="RNA-dir_DNA_polymerase"/>
</dbReference>
<sequence>MPFGLCNAPATFQCVMNTVLRPCLRRCVLVFMDDILFYSASVEEHVQHLREVLQLLLDHQLFDKESKCSFACDTLEYLGHIVSANGVATDPRKTQATVINRPYPKLAYKYFDPYKILDRMGQVSYRLELPEATKVHNVFHVSQLKEFRPDYTPVFAELPKLPMLDTTDTAPEKILNRRLVKKGNAARPQVLIKWLHLPEDTATWEDWDTLKAKFLKCLLGDKQVILERNLSRLRQERRHQGSQRRIRVAPGVGVLN</sequence>
<dbReference type="PANTHER" id="PTHR24559:SF444">
    <property type="entry name" value="REVERSE TRANSCRIPTASE DOMAIN-CONTAINING PROTEIN"/>
    <property type="match status" value="1"/>
</dbReference>
<dbReference type="InterPro" id="IPR000477">
    <property type="entry name" value="RT_dom"/>
</dbReference>
<evidence type="ECO:0000259" key="2">
    <source>
        <dbReference type="PROSITE" id="PS50013"/>
    </source>
</evidence>
<dbReference type="Pfam" id="PF00078">
    <property type="entry name" value="RVT_1"/>
    <property type="match status" value="1"/>
</dbReference>
<feature type="domain" description="Chromo" evidence="2">
    <location>
        <begin position="169"/>
        <end position="240"/>
    </location>
</feature>
<evidence type="ECO:0000313" key="5">
    <source>
        <dbReference type="Proteomes" id="UP001231189"/>
    </source>
</evidence>
<dbReference type="PROSITE" id="PS50878">
    <property type="entry name" value="RT_POL"/>
    <property type="match status" value="1"/>
</dbReference>
<dbReference type="PROSITE" id="PS50013">
    <property type="entry name" value="CHROMO_2"/>
    <property type="match status" value="1"/>
</dbReference>
<dbReference type="InterPro" id="IPR016197">
    <property type="entry name" value="Chromo-like_dom_sf"/>
</dbReference>
<comment type="caution">
    <text evidence="4">The sequence shown here is derived from an EMBL/GenBank/DDBJ whole genome shotgun (WGS) entry which is preliminary data.</text>
</comment>
<organism evidence="4 5">
    <name type="scientific">Lolium multiflorum</name>
    <name type="common">Italian ryegrass</name>
    <name type="synonym">Lolium perenne subsp. multiflorum</name>
    <dbReference type="NCBI Taxonomy" id="4521"/>
    <lineage>
        <taxon>Eukaryota</taxon>
        <taxon>Viridiplantae</taxon>
        <taxon>Streptophyta</taxon>
        <taxon>Embryophyta</taxon>
        <taxon>Tracheophyta</taxon>
        <taxon>Spermatophyta</taxon>
        <taxon>Magnoliopsida</taxon>
        <taxon>Liliopsida</taxon>
        <taxon>Poales</taxon>
        <taxon>Poaceae</taxon>
        <taxon>BOP clade</taxon>
        <taxon>Pooideae</taxon>
        <taxon>Poodae</taxon>
        <taxon>Poeae</taxon>
        <taxon>Poeae Chloroplast Group 2 (Poeae type)</taxon>
        <taxon>Loliodinae</taxon>
        <taxon>Loliinae</taxon>
        <taxon>Lolium</taxon>
    </lineage>
</organism>
<dbReference type="SUPFAM" id="SSF56672">
    <property type="entry name" value="DNA/RNA polymerases"/>
    <property type="match status" value="1"/>
</dbReference>
<gene>
    <name evidence="4" type="ORF">QYE76_051554</name>
</gene>
<reference evidence="4" key="1">
    <citation type="submission" date="2023-07" db="EMBL/GenBank/DDBJ databases">
        <title>A chromosome-level genome assembly of Lolium multiflorum.</title>
        <authorList>
            <person name="Chen Y."/>
            <person name="Copetti D."/>
            <person name="Kolliker R."/>
            <person name="Studer B."/>
        </authorList>
    </citation>
    <scope>NUCLEOTIDE SEQUENCE</scope>
    <source>
        <strain evidence="4">02402/16</strain>
        <tissue evidence="4">Leaf</tissue>
    </source>
</reference>
<dbReference type="Proteomes" id="UP001231189">
    <property type="component" value="Unassembled WGS sequence"/>
</dbReference>
<dbReference type="InterPro" id="IPR043128">
    <property type="entry name" value="Rev_trsase/Diguanyl_cyclase"/>
</dbReference>
<dbReference type="AlphaFoldDB" id="A0AAD8ST10"/>
<dbReference type="InterPro" id="IPR056924">
    <property type="entry name" value="SH3_Tf2-1"/>
</dbReference>
<accession>A0AAD8ST10</accession>